<dbReference type="PANTHER" id="PTHR22899">
    <property type="entry name" value="CYCLIN-RELATED F-BOX FAMILY"/>
    <property type="match status" value="1"/>
</dbReference>
<proteinExistence type="predicted"/>
<dbReference type="Pfam" id="PF07735">
    <property type="entry name" value="FBA_2"/>
    <property type="match status" value="1"/>
</dbReference>
<organism evidence="3 4">
    <name type="scientific">Caenorhabditis elegans</name>
    <dbReference type="NCBI Taxonomy" id="6239"/>
    <lineage>
        <taxon>Eukaryota</taxon>
        <taxon>Metazoa</taxon>
        <taxon>Ecdysozoa</taxon>
        <taxon>Nematoda</taxon>
        <taxon>Chromadorea</taxon>
        <taxon>Rhabditida</taxon>
        <taxon>Rhabditina</taxon>
        <taxon>Rhabditomorpha</taxon>
        <taxon>Rhabditoidea</taxon>
        <taxon>Rhabditidae</taxon>
        <taxon>Peloderinae</taxon>
        <taxon>Caenorhabditis</taxon>
    </lineage>
</organism>
<dbReference type="Proteomes" id="UP000001940">
    <property type="component" value="Chromosome II"/>
</dbReference>
<sequence length="300" mass="34191">MSAPSFPILRLPSKALHATLQTFDFVDLMSFSLISPTSVRPLNTGAASVYVILDNVITIVAGFVIFYLNPPSDQIDRIKVFPQCRWLNESFSVKKCVENLLVALDLQEVEKLVISKEHVDCDELKGFKFKMITMNVKNLKMFDLYYRDAKEISIADRAIFGEQSRALFSENLDCLEFLAECVIGLDDIIASNAIKTNIARPFSFSNLNLFLRHFINGSNPSLKEMNIAMEEGTFENYEKVLLNGINYRTSNFSRIYADGSSSNGLEFQQNDRTNVIVFVDPIRRWFYLTTYSFSHHCSCT</sequence>
<name>Q95Y47_CAEEL</name>
<dbReference type="HOGENOM" id="CLU_028840_1_1_1"/>
<dbReference type="GeneID" id="259420"/>
<keyword evidence="1" id="KW-1133">Transmembrane helix</keyword>
<evidence type="ECO:0000256" key="1">
    <source>
        <dbReference type="SAM" id="Phobius"/>
    </source>
</evidence>
<keyword evidence="1" id="KW-0812">Transmembrane</keyword>
<feature type="domain" description="F-box" evidence="2">
    <location>
        <begin position="5"/>
        <end position="35"/>
    </location>
</feature>
<dbReference type="AlphaFoldDB" id="Q95Y47"/>
<dbReference type="WormBase" id="C52E2.7">
    <property type="protein sequence ID" value="CE25831"/>
    <property type="gene ID" value="WBGene00016886"/>
    <property type="gene designation" value="fbxb-96"/>
</dbReference>
<dbReference type="CTD" id="259420"/>
<accession>Q95Y47</accession>
<dbReference type="UCSC" id="C52E2.7">
    <property type="organism name" value="c. elegans"/>
</dbReference>
<dbReference type="InParanoid" id="Q95Y47"/>
<dbReference type="PaxDb" id="6239-C52E2.7"/>
<dbReference type="InterPro" id="IPR053222">
    <property type="entry name" value="Zygotic_Embryogenesis-Asso"/>
</dbReference>
<feature type="transmembrane region" description="Helical" evidence="1">
    <location>
        <begin position="47"/>
        <end position="68"/>
    </location>
</feature>
<dbReference type="PhylomeDB" id="Q95Y47"/>
<keyword evidence="1" id="KW-0472">Membrane</keyword>
<dbReference type="RefSeq" id="NP_494094.1">
    <property type="nucleotide sequence ID" value="NM_061693.6"/>
</dbReference>
<dbReference type="EMBL" id="BX284602">
    <property type="protein sequence ID" value="CCD64692.1"/>
    <property type="molecule type" value="Genomic_DNA"/>
</dbReference>
<dbReference type="PANTHER" id="PTHR22899:SF0">
    <property type="entry name" value="F-BOX ASSOCIATED DOMAIN-CONTAINING PROTEIN-RELATED"/>
    <property type="match status" value="1"/>
</dbReference>
<dbReference type="InterPro" id="IPR012885">
    <property type="entry name" value="F-box_Sdz-33"/>
</dbReference>
<gene>
    <name evidence="3 5" type="primary">fbxb-96</name>
    <name evidence="5" type="ORF">C52E2.7</name>
    <name evidence="3" type="ORF">CELE_C52E2.7</name>
</gene>
<dbReference type="AGR" id="WB:WBGene00016886"/>
<keyword evidence="4" id="KW-1185">Reference proteome</keyword>
<dbReference type="KEGG" id="cel:CELE_C52E2.7"/>
<dbReference type="InterPro" id="IPR001810">
    <property type="entry name" value="F-box_dom"/>
</dbReference>
<evidence type="ECO:0000313" key="5">
    <source>
        <dbReference type="WormBase" id="C52E2.7"/>
    </source>
</evidence>
<dbReference type="Bgee" id="WBGene00016886">
    <property type="expression patterns" value="Expressed in embryo and 4 other cell types or tissues"/>
</dbReference>
<dbReference type="STRING" id="6239.C52E2.7.1"/>
<protein>
    <submittedName>
        <fullName evidence="3">F-box domain-containing protein</fullName>
    </submittedName>
</protein>
<evidence type="ECO:0000313" key="3">
    <source>
        <dbReference type="EMBL" id="CCD64692.1"/>
    </source>
</evidence>
<dbReference type="PROSITE" id="PS50181">
    <property type="entry name" value="FBOX"/>
    <property type="match status" value="1"/>
</dbReference>
<reference evidence="3 4" key="1">
    <citation type="journal article" date="1998" name="Science">
        <title>Genome sequence of the nematode C. elegans: a platform for investigating biology.</title>
        <authorList>
            <consortium name="The C. elegans sequencing consortium"/>
            <person name="Sulson J.E."/>
            <person name="Waterston R."/>
        </authorList>
    </citation>
    <scope>NUCLEOTIDE SEQUENCE [LARGE SCALE GENOMIC DNA]</scope>
    <source>
        <strain evidence="3 4">Bristol N2</strain>
    </source>
</reference>
<dbReference type="FunCoup" id="Q95Y47">
    <property type="interactions" value="131"/>
</dbReference>
<dbReference type="OrthoDB" id="5910378at2759"/>
<evidence type="ECO:0000313" key="4">
    <source>
        <dbReference type="Proteomes" id="UP000001940"/>
    </source>
</evidence>
<evidence type="ECO:0000259" key="2">
    <source>
        <dbReference type="PROSITE" id="PS50181"/>
    </source>
</evidence>